<dbReference type="InterPro" id="IPR001316">
    <property type="entry name" value="Pept_S1A_streptogrisin"/>
</dbReference>
<keyword evidence="3" id="KW-0732">Signal</keyword>
<name>A0ABS7QN88_9ACTN</name>
<organism evidence="10 11">
    <name type="scientific">Streptantibioticus parmotrematis</name>
    <dbReference type="NCBI Taxonomy" id="2873249"/>
    <lineage>
        <taxon>Bacteria</taxon>
        <taxon>Bacillati</taxon>
        <taxon>Actinomycetota</taxon>
        <taxon>Actinomycetes</taxon>
        <taxon>Kitasatosporales</taxon>
        <taxon>Streptomycetaceae</taxon>
        <taxon>Streptantibioticus</taxon>
    </lineage>
</organism>
<evidence type="ECO:0000256" key="7">
    <source>
        <dbReference type="ARBA" id="ARBA00023157"/>
    </source>
</evidence>
<sequence length="302" mass="30302">MPRHPPRTGPRDHPAPAGRRVAAAATAALLATGAVVGVPAAGAARYAAAGLGAVAAAVRALGIPGTAWSGDPATGQLVVTADARVRPDQLARLRAGTARFGGAVRIERAAGVLAPVPTGGGAVYGAGYRCSFGFGVRRGGARYFLTAGHCGRAARTWYADAERTVRIGTTAAWAYPGHDYALVRAEGPARQAPRTTVDGRVVVRAGEPRVGERVARAGSSSGVRWGTVTALDVSVDYGDGDVVTGLIQTDVCAEPGDSGGPLVAGDTALGLTSGGNGDCATGGTTYYQPVTAALARYGVSLD</sequence>
<keyword evidence="2" id="KW-0645">Protease</keyword>
<dbReference type="PRINTS" id="PR00861">
    <property type="entry name" value="ALYTICPTASE"/>
</dbReference>
<evidence type="ECO:0000256" key="2">
    <source>
        <dbReference type="ARBA" id="ARBA00022670"/>
    </source>
</evidence>
<dbReference type="PIRSF" id="PIRSF001134">
    <property type="entry name" value="Streptogrisin"/>
    <property type="match status" value="1"/>
</dbReference>
<dbReference type="InterPro" id="IPR033116">
    <property type="entry name" value="TRYPSIN_SER"/>
</dbReference>
<dbReference type="InterPro" id="IPR018114">
    <property type="entry name" value="TRYPSIN_HIS"/>
</dbReference>
<dbReference type="Proteomes" id="UP001198565">
    <property type="component" value="Unassembled WGS sequence"/>
</dbReference>
<protein>
    <submittedName>
        <fullName evidence="10">S1 family peptidase</fullName>
    </submittedName>
</protein>
<comment type="caution">
    <text evidence="10">The sequence shown here is derived from an EMBL/GenBank/DDBJ whole genome shotgun (WGS) entry which is preliminary data.</text>
</comment>
<evidence type="ECO:0000256" key="3">
    <source>
        <dbReference type="ARBA" id="ARBA00022729"/>
    </source>
</evidence>
<dbReference type="InterPro" id="IPR009003">
    <property type="entry name" value="Peptidase_S1_PA"/>
</dbReference>
<evidence type="ECO:0000256" key="5">
    <source>
        <dbReference type="ARBA" id="ARBA00022825"/>
    </source>
</evidence>
<dbReference type="InterPro" id="IPR001254">
    <property type="entry name" value="Trypsin_dom"/>
</dbReference>
<evidence type="ECO:0000259" key="9">
    <source>
        <dbReference type="Pfam" id="PF02983"/>
    </source>
</evidence>
<dbReference type="InterPro" id="IPR004236">
    <property type="entry name" value="Pept_S1_alpha_lytic"/>
</dbReference>
<dbReference type="InterPro" id="IPR043504">
    <property type="entry name" value="Peptidase_S1_PA_chymotrypsin"/>
</dbReference>
<gene>
    <name evidence="10" type="ORF">K7472_07145</name>
</gene>
<keyword evidence="11" id="KW-1185">Reference proteome</keyword>
<evidence type="ECO:0000313" key="10">
    <source>
        <dbReference type="EMBL" id="MBY8884620.1"/>
    </source>
</evidence>
<evidence type="ECO:0000313" key="11">
    <source>
        <dbReference type="Proteomes" id="UP001198565"/>
    </source>
</evidence>
<keyword evidence="6" id="KW-0865">Zymogen</keyword>
<dbReference type="SUPFAM" id="SSF50494">
    <property type="entry name" value="Trypsin-like serine proteases"/>
    <property type="match status" value="1"/>
</dbReference>
<evidence type="ECO:0000256" key="4">
    <source>
        <dbReference type="ARBA" id="ARBA00022801"/>
    </source>
</evidence>
<feature type="domain" description="Peptidase S1A alpha-lytic prodomain" evidence="9">
    <location>
        <begin position="48"/>
        <end position="97"/>
    </location>
</feature>
<reference evidence="10 11" key="1">
    <citation type="submission" date="2021-08" db="EMBL/GenBank/DDBJ databases">
        <title>Streptomyces sp. PTM05 isolated from lichen.</title>
        <authorList>
            <person name="Somphong A."/>
            <person name="Phongsopitanun W."/>
            <person name="Tanasupawat S."/>
        </authorList>
    </citation>
    <scope>NUCLEOTIDE SEQUENCE [LARGE SCALE GENOMIC DNA]</scope>
    <source>
        <strain evidence="10 11">Ptm05</strain>
    </source>
</reference>
<accession>A0ABS7QN88</accession>
<proteinExistence type="inferred from homology"/>
<dbReference type="PROSITE" id="PS00135">
    <property type="entry name" value="TRYPSIN_SER"/>
    <property type="match status" value="1"/>
</dbReference>
<keyword evidence="4" id="KW-0378">Hydrolase</keyword>
<keyword evidence="5" id="KW-0720">Serine protease</keyword>
<dbReference type="Gene3D" id="2.40.10.10">
    <property type="entry name" value="Trypsin-like serine proteases"/>
    <property type="match status" value="2"/>
</dbReference>
<evidence type="ECO:0000259" key="8">
    <source>
        <dbReference type="Pfam" id="PF00089"/>
    </source>
</evidence>
<dbReference type="Pfam" id="PF00089">
    <property type="entry name" value="Trypsin"/>
    <property type="match status" value="1"/>
</dbReference>
<evidence type="ECO:0000256" key="1">
    <source>
        <dbReference type="ARBA" id="ARBA00007664"/>
    </source>
</evidence>
<comment type="similarity">
    <text evidence="1">Belongs to the peptidase S1 family.</text>
</comment>
<evidence type="ECO:0000256" key="6">
    <source>
        <dbReference type="ARBA" id="ARBA00023145"/>
    </source>
</evidence>
<dbReference type="PROSITE" id="PS00134">
    <property type="entry name" value="TRYPSIN_HIS"/>
    <property type="match status" value="1"/>
</dbReference>
<dbReference type="Pfam" id="PF02983">
    <property type="entry name" value="Pro_Al_protease"/>
    <property type="match status" value="1"/>
</dbReference>
<dbReference type="EMBL" id="JAINVZ010000003">
    <property type="protein sequence ID" value="MBY8884620.1"/>
    <property type="molecule type" value="Genomic_DNA"/>
</dbReference>
<feature type="domain" description="Peptidase S1" evidence="8">
    <location>
        <begin position="141"/>
        <end position="293"/>
    </location>
</feature>
<keyword evidence="7" id="KW-1015">Disulfide bond</keyword>
<dbReference type="CDD" id="cd21112">
    <property type="entry name" value="alphaLP-like"/>
    <property type="match status" value="1"/>
</dbReference>